<organism evidence="10 11">
    <name type="scientific">Aminicella lysinilytica</name>
    <dbReference type="NCBI Taxonomy" id="433323"/>
    <lineage>
        <taxon>Bacteria</taxon>
        <taxon>Bacillati</taxon>
        <taxon>Bacillota</taxon>
        <taxon>Clostridia</taxon>
        <taxon>Peptostreptococcales</taxon>
        <taxon>Anaerovoracaceae</taxon>
        <taxon>Aminicella</taxon>
    </lineage>
</organism>
<evidence type="ECO:0000256" key="5">
    <source>
        <dbReference type="ARBA" id="ARBA00022989"/>
    </source>
</evidence>
<dbReference type="Pfam" id="PF01478">
    <property type="entry name" value="Peptidase_A24"/>
    <property type="match status" value="1"/>
</dbReference>
<dbReference type="GO" id="GO:0032259">
    <property type="term" value="P:methylation"/>
    <property type="evidence" value="ECO:0007669"/>
    <property type="project" value="UniProtKB-KW"/>
</dbReference>
<keyword evidence="4 7" id="KW-0812">Transmembrane</keyword>
<evidence type="ECO:0000256" key="3">
    <source>
        <dbReference type="ARBA" id="ARBA00022475"/>
    </source>
</evidence>
<comment type="subcellular location">
    <subcellularLocation>
        <location evidence="1">Cell membrane</location>
        <topology evidence="1">Multi-pass membrane protein</topology>
    </subcellularLocation>
</comment>
<evidence type="ECO:0000259" key="8">
    <source>
        <dbReference type="Pfam" id="PF01478"/>
    </source>
</evidence>
<protein>
    <submittedName>
        <fullName evidence="10">Leader peptidase (Prepilin peptidase)/N-methyltransferase</fullName>
    </submittedName>
</protein>
<evidence type="ECO:0000313" key="10">
    <source>
        <dbReference type="EMBL" id="TDP58064.1"/>
    </source>
</evidence>
<evidence type="ECO:0000313" key="11">
    <source>
        <dbReference type="Proteomes" id="UP000295500"/>
    </source>
</evidence>
<keyword evidence="3" id="KW-1003">Cell membrane</keyword>
<keyword evidence="10" id="KW-0489">Methyltransferase</keyword>
<sequence length="258" mass="28673">MLGQSLFLTIYILTIAFILGAIFGSFINCMAWRIANGESVTKGRSHCAVCGHPLGALDLVPIFSYIFLQGKCRYCGKKISPRYMIIELVMAVAFVAVVVRFDVTFEAMRYLVLICILMGLSLVDLDKYIIPDRFIIAGIVWWAVTLPLMEEPWQMQLKLGLIGAFAIAGGMLVLSLLFDKVMHKESLGGGDIKLFFMTGLYIGPWIGLFNLILACIAGIVFVIVLKQKKIPFGPAISLATFFSILFGCEVVNWYFTLL</sequence>
<dbReference type="PANTHER" id="PTHR30487">
    <property type="entry name" value="TYPE 4 PREPILIN-LIKE PROTEINS LEADER PEPTIDE-PROCESSING ENZYME"/>
    <property type="match status" value="1"/>
</dbReference>
<evidence type="ECO:0000256" key="1">
    <source>
        <dbReference type="ARBA" id="ARBA00004651"/>
    </source>
</evidence>
<dbReference type="PANTHER" id="PTHR30487:SF0">
    <property type="entry name" value="PREPILIN LEADER PEPTIDASE_N-METHYLTRANSFERASE-RELATED"/>
    <property type="match status" value="1"/>
</dbReference>
<name>A0A4R6Q6H1_9FIRM</name>
<feature type="domain" description="Prepilin peptidase A24 N-terminal" evidence="9">
    <location>
        <begin position="18"/>
        <end position="101"/>
    </location>
</feature>
<keyword evidence="6 7" id="KW-0472">Membrane</keyword>
<evidence type="ECO:0000259" key="9">
    <source>
        <dbReference type="Pfam" id="PF06750"/>
    </source>
</evidence>
<evidence type="ECO:0000256" key="7">
    <source>
        <dbReference type="SAM" id="Phobius"/>
    </source>
</evidence>
<evidence type="ECO:0000256" key="2">
    <source>
        <dbReference type="ARBA" id="ARBA00005801"/>
    </source>
</evidence>
<dbReference type="EMBL" id="SNXO01000008">
    <property type="protein sequence ID" value="TDP58064.1"/>
    <property type="molecule type" value="Genomic_DNA"/>
</dbReference>
<dbReference type="GO" id="GO:0006465">
    <property type="term" value="P:signal peptide processing"/>
    <property type="evidence" value="ECO:0007669"/>
    <property type="project" value="TreeGrafter"/>
</dbReference>
<feature type="transmembrane region" description="Helical" evidence="7">
    <location>
        <begin position="107"/>
        <end position="125"/>
    </location>
</feature>
<dbReference type="Gene3D" id="1.20.120.1220">
    <property type="match status" value="1"/>
</dbReference>
<comment type="similarity">
    <text evidence="2">Belongs to the peptidase A24 family.</text>
</comment>
<dbReference type="Pfam" id="PF06750">
    <property type="entry name" value="A24_N_bact"/>
    <property type="match status" value="1"/>
</dbReference>
<dbReference type="InterPro" id="IPR000045">
    <property type="entry name" value="Prepilin_IV_endopep_pep"/>
</dbReference>
<keyword evidence="11" id="KW-1185">Reference proteome</keyword>
<reference evidence="10 11" key="1">
    <citation type="submission" date="2019-03" db="EMBL/GenBank/DDBJ databases">
        <title>Genomic Encyclopedia of Type Strains, Phase IV (KMG-IV): sequencing the most valuable type-strain genomes for metagenomic binning, comparative biology and taxonomic classification.</title>
        <authorList>
            <person name="Goeker M."/>
        </authorList>
    </citation>
    <scope>NUCLEOTIDE SEQUENCE [LARGE SCALE GENOMIC DNA]</scope>
    <source>
        <strain evidence="10 11">DSM 28287</strain>
    </source>
</reference>
<comment type="caution">
    <text evidence="10">The sequence shown here is derived from an EMBL/GenBank/DDBJ whole genome shotgun (WGS) entry which is preliminary data.</text>
</comment>
<dbReference type="InterPro" id="IPR050882">
    <property type="entry name" value="Prepilin_peptidase/N-MTase"/>
</dbReference>
<dbReference type="Proteomes" id="UP000295500">
    <property type="component" value="Unassembled WGS sequence"/>
</dbReference>
<keyword evidence="10" id="KW-0808">Transferase</keyword>
<feature type="transmembrane region" description="Helical" evidence="7">
    <location>
        <begin position="198"/>
        <end position="225"/>
    </location>
</feature>
<evidence type="ECO:0000256" key="4">
    <source>
        <dbReference type="ARBA" id="ARBA00022692"/>
    </source>
</evidence>
<accession>A0A4R6Q6H1</accession>
<feature type="transmembrane region" description="Helical" evidence="7">
    <location>
        <begin position="159"/>
        <end position="178"/>
    </location>
</feature>
<feature type="transmembrane region" description="Helical" evidence="7">
    <location>
        <begin position="83"/>
        <end position="101"/>
    </location>
</feature>
<proteinExistence type="inferred from homology"/>
<dbReference type="InterPro" id="IPR010627">
    <property type="entry name" value="Prepilin_pept_A24_N"/>
</dbReference>
<feature type="transmembrane region" description="Helical" evidence="7">
    <location>
        <begin position="6"/>
        <end position="27"/>
    </location>
</feature>
<dbReference type="GO" id="GO:0005886">
    <property type="term" value="C:plasma membrane"/>
    <property type="evidence" value="ECO:0007669"/>
    <property type="project" value="UniProtKB-SubCell"/>
</dbReference>
<gene>
    <name evidence="10" type="ORF">EV211_1089</name>
</gene>
<feature type="transmembrane region" description="Helical" evidence="7">
    <location>
        <begin position="232"/>
        <end position="255"/>
    </location>
</feature>
<dbReference type="GO" id="GO:0008168">
    <property type="term" value="F:methyltransferase activity"/>
    <property type="evidence" value="ECO:0007669"/>
    <property type="project" value="UniProtKB-KW"/>
</dbReference>
<evidence type="ECO:0000256" key="6">
    <source>
        <dbReference type="ARBA" id="ARBA00023136"/>
    </source>
</evidence>
<dbReference type="AlphaFoldDB" id="A0A4R6Q6H1"/>
<keyword evidence="5 7" id="KW-1133">Transmembrane helix</keyword>
<dbReference type="GO" id="GO:0004190">
    <property type="term" value="F:aspartic-type endopeptidase activity"/>
    <property type="evidence" value="ECO:0007669"/>
    <property type="project" value="InterPro"/>
</dbReference>
<feature type="domain" description="Prepilin type IV endopeptidase peptidase" evidence="8">
    <location>
        <begin position="111"/>
        <end position="223"/>
    </location>
</feature>